<keyword evidence="2" id="KW-1185">Reference proteome</keyword>
<accession>A0ABS8Y0X5</accession>
<evidence type="ECO:0000313" key="2">
    <source>
        <dbReference type="Proteomes" id="UP000823775"/>
    </source>
</evidence>
<proteinExistence type="predicted"/>
<feature type="non-terminal residue" evidence="1">
    <location>
        <position position="75"/>
    </location>
</feature>
<protein>
    <submittedName>
        <fullName evidence="1">Uncharacterized protein</fullName>
    </submittedName>
</protein>
<dbReference type="EMBL" id="JACEIK010017015">
    <property type="protein sequence ID" value="MCE5165768.1"/>
    <property type="molecule type" value="Genomic_DNA"/>
</dbReference>
<sequence>VELISSDVGSKGVLELEVTGNNLIEELEVSGVNLLGKASRGPGFVANGYKIAKKLFDDGSFCISIEAERENLLLV</sequence>
<dbReference type="Proteomes" id="UP000823775">
    <property type="component" value="Unassembled WGS sequence"/>
</dbReference>
<gene>
    <name evidence="1" type="ORF">HAX54_012187</name>
</gene>
<evidence type="ECO:0000313" key="1">
    <source>
        <dbReference type="EMBL" id="MCE5165768.1"/>
    </source>
</evidence>
<organism evidence="1 2">
    <name type="scientific">Datura stramonium</name>
    <name type="common">Jimsonweed</name>
    <name type="synonym">Common thornapple</name>
    <dbReference type="NCBI Taxonomy" id="4076"/>
    <lineage>
        <taxon>Eukaryota</taxon>
        <taxon>Viridiplantae</taxon>
        <taxon>Streptophyta</taxon>
        <taxon>Embryophyta</taxon>
        <taxon>Tracheophyta</taxon>
        <taxon>Spermatophyta</taxon>
        <taxon>Magnoliopsida</taxon>
        <taxon>eudicotyledons</taxon>
        <taxon>Gunneridae</taxon>
        <taxon>Pentapetalae</taxon>
        <taxon>asterids</taxon>
        <taxon>lamiids</taxon>
        <taxon>Solanales</taxon>
        <taxon>Solanaceae</taxon>
        <taxon>Solanoideae</taxon>
        <taxon>Datureae</taxon>
        <taxon>Datura</taxon>
    </lineage>
</organism>
<feature type="non-terminal residue" evidence="1">
    <location>
        <position position="1"/>
    </location>
</feature>
<name>A0ABS8Y0X5_DATST</name>
<reference evidence="1 2" key="1">
    <citation type="journal article" date="2021" name="BMC Genomics">
        <title>Datura genome reveals duplications of psychoactive alkaloid biosynthetic genes and high mutation rate following tissue culture.</title>
        <authorList>
            <person name="Rajewski A."/>
            <person name="Carter-House D."/>
            <person name="Stajich J."/>
            <person name="Litt A."/>
        </authorList>
    </citation>
    <scope>NUCLEOTIDE SEQUENCE [LARGE SCALE GENOMIC DNA]</scope>
    <source>
        <strain evidence="1">AR-01</strain>
    </source>
</reference>
<comment type="caution">
    <text evidence="1">The sequence shown here is derived from an EMBL/GenBank/DDBJ whole genome shotgun (WGS) entry which is preliminary data.</text>
</comment>